<sequence>MQTPGQSNLPGGMPTAKAGQPTLPENNRKFAAVCANRVRQGLINYSSDLLRFAQTAFALVRANRVREGLIKVLW</sequence>
<dbReference type="EMBL" id="PGCI01000204">
    <property type="protein sequence ID" value="PLW34143.1"/>
    <property type="molecule type" value="Genomic_DNA"/>
</dbReference>
<comment type="caution">
    <text evidence="2">The sequence shown here is derived from an EMBL/GenBank/DDBJ whole genome shotgun (WGS) entry which is preliminary data.</text>
</comment>
<evidence type="ECO:0000313" key="2">
    <source>
        <dbReference type="EMBL" id="PLW34143.1"/>
    </source>
</evidence>
<name>A0A2N5U8S0_9BASI</name>
<reference evidence="2 3" key="1">
    <citation type="submission" date="2017-11" db="EMBL/GenBank/DDBJ databases">
        <title>De novo assembly and phasing of dikaryotic genomes from two isolates of Puccinia coronata f. sp. avenae, the causal agent of oat crown rust.</title>
        <authorList>
            <person name="Miller M.E."/>
            <person name="Zhang Y."/>
            <person name="Omidvar V."/>
            <person name="Sperschneider J."/>
            <person name="Schwessinger B."/>
            <person name="Raley C."/>
            <person name="Palmer J.M."/>
            <person name="Garnica D."/>
            <person name="Upadhyaya N."/>
            <person name="Rathjen J."/>
            <person name="Taylor J.M."/>
            <person name="Park R.F."/>
            <person name="Dodds P.N."/>
            <person name="Hirsch C.D."/>
            <person name="Kianian S.F."/>
            <person name="Figueroa M."/>
        </authorList>
    </citation>
    <scope>NUCLEOTIDE SEQUENCE [LARGE SCALE GENOMIC DNA]</scope>
    <source>
        <strain evidence="2">12SD80</strain>
    </source>
</reference>
<organism evidence="2 3">
    <name type="scientific">Puccinia coronata f. sp. avenae</name>
    <dbReference type="NCBI Taxonomy" id="200324"/>
    <lineage>
        <taxon>Eukaryota</taxon>
        <taxon>Fungi</taxon>
        <taxon>Dikarya</taxon>
        <taxon>Basidiomycota</taxon>
        <taxon>Pucciniomycotina</taxon>
        <taxon>Pucciniomycetes</taxon>
        <taxon>Pucciniales</taxon>
        <taxon>Pucciniaceae</taxon>
        <taxon>Puccinia</taxon>
    </lineage>
</organism>
<dbReference type="AlphaFoldDB" id="A0A2N5U8S0"/>
<feature type="region of interest" description="Disordered" evidence="1">
    <location>
        <begin position="1"/>
        <end position="23"/>
    </location>
</feature>
<protein>
    <submittedName>
        <fullName evidence="2">Uncharacterized protein</fullName>
    </submittedName>
</protein>
<feature type="non-terminal residue" evidence="2">
    <location>
        <position position="74"/>
    </location>
</feature>
<evidence type="ECO:0000256" key="1">
    <source>
        <dbReference type="SAM" id="MobiDB-lite"/>
    </source>
</evidence>
<gene>
    <name evidence="2" type="ORF">PCASD_11622</name>
</gene>
<dbReference type="Proteomes" id="UP000235392">
    <property type="component" value="Unassembled WGS sequence"/>
</dbReference>
<proteinExistence type="predicted"/>
<evidence type="ECO:0000313" key="3">
    <source>
        <dbReference type="Proteomes" id="UP000235392"/>
    </source>
</evidence>
<accession>A0A2N5U8S0</accession>